<accession>A0AAD7G9I1</accession>
<dbReference type="Proteomes" id="UP001221757">
    <property type="component" value="Unassembled WGS sequence"/>
</dbReference>
<dbReference type="AlphaFoldDB" id="A0AAD7G9I1"/>
<evidence type="ECO:0000313" key="6">
    <source>
        <dbReference type="Proteomes" id="UP001221757"/>
    </source>
</evidence>
<proteinExistence type="predicted"/>
<organism evidence="5 6">
    <name type="scientific">Mycena rosella</name>
    <name type="common">Pink bonnet</name>
    <name type="synonym">Agaricus rosellus</name>
    <dbReference type="NCBI Taxonomy" id="1033263"/>
    <lineage>
        <taxon>Eukaryota</taxon>
        <taxon>Fungi</taxon>
        <taxon>Dikarya</taxon>
        <taxon>Basidiomycota</taxon>
        <taxon>Agaricomycotina</taxon>
        <taxon>Agaricomycetes</taxon>
        <taxon>Agaricomycetidae</taxon>
        <taxon>Agaricales</taxon>
        <taxon>Marasmiineae</taxon>
        <taxon>Mycenaceae</taxon>
        <taxon>Mycena</taxon>
    </lineage>
</organism>
<sequence length="428" mass="47043">MSVAATVLREDLALQYTVLSEKVIQRRAPVQNIQGAPESVLVIAVARGQLAVSVCRAPSYVSESPEPPVTGSSSLNWSLGWRDKSQDSVSTVLHSNSRPEKENLASWWGEWSVRTLKSPPGTVRRTYANHFLRRRWETEELAAAISRHREVEACRMALTVIPDVGPNTGHCRAYSPNASAESAERNRSCIRSTQPESRQWIECCMLQLPEVRSKLYKVICCVAARHTARNKTWSELDTSVQTRYGIGRKVAPRHKVSLNITLRNPGLDSHTVGIDLRQSISVTGPVILSFIGNIKTASHASGSSGNPRMGKRVYSNVKDITFLTPRQGQVRAESHGWVNGVYQRERYYAPRMNGASRTIKRLPPLQLVNTQASLGAGPCGMAAAISLHHQGIQDMIIVDALNTGQNASRAIAIQAATLEIGSRQRGVS</sequence>
<dbReference type="InterPro" id="IPR036188">
    <property type="entry name" value="FAD/NAD-bd_sf"/>
</dbReference>
<feature type="domain" description="FAD-binding" evidence="4">
    <location>
        <begin position="375"/>
        <end position="426"/>
    </location>
</feature>
<evidence type="ECO:0000256" key="1">
    <source>
        <dbReference type="ARBA" id="ARBA00022630"/>
    </source>
</evidence>
<evidence type="ECO:0000313" key="5">
    <source>
        <dbReference type="EMBL" id="KAJ7681274.1"/>
    </source>
</evidence>
<dbReference type="GO" id="GO:0071949">
    <property type="term" value="F:FAD binding"/>
    <property type="evidence" value="ECO:0007669"/>
    <property type="project" value="InterPro"/>
</dbReference>
<keyword evidence="1" id="KW-0285">Flavoprotein</keyword>
<dbReference type="GO" id="GO:0016491">
    <property type="term" value="F:oxidoreductase activity"/>
    <property type="evidence" value="ECO:0007669"/>
    <property type="project" value="UniProtKB-KW"/>
</dbReference>
<dbReference type="Gene3D" id="3.50.50.60">
    <property type="entry name" value="FAD/NAD(P)-binding domain"/>
    <property type="match status" value="1"/>
</dbReference>
<protein>
    <recommendedName>
        <fullName evidence="4">FAD-binding domain-containing protein</fullName>
    </recommendedName>
</protein>
<dbReference type="EMBL" id="JARKIE010000120">
    <property type="protein sequence ID" value="KAJ7681274.1"/>
    <property type="molecule type" value="Genomic_DNA"/>
</dbReference>
<evidence type="ECO:0000259" key="4">
    <source>
        <dbReference type="Pfam" id="PF01494"/>
    </source>
</evidence>
<keyword evidence="2" id="KW-0274">FAD</keyword>
<dbReference type="Pfam" id="PF01494">
    <property type="entry name" value="FAD_binding_3"/>
    <property type="match status" value="1"/>
</dbReference>
<gene>
    <name evidence="5" type="ORF">B0H17DRAFT_1138570</name>
</gene>
<keyword evidence="3" id="KW-0560">Oxidoreductase</keyword>
<evidence type="ECO:0000256" key="3">
    <source>
        <dbReference type="ARBA" id="ARBA00023002"/>
    </source>
</evidence>
<name>A0AAD7G9I1_MYCRO</name>
<comment type="caution">
    <text evidence="5">The sequence shown here is derived from an EMBL/GenBank/DDBJ whole genome shotgun (WGS) entry which is preliminary data.</text>
</comment>
<dbReference type="SUPFAM" id="SSF51905">
    <property type="entry name" value="FAD/NAD(P)-binding domain"/>
    <property type="match status" value="1"/>
</dbReference>
<reference evidence="5" key="1">
    <citation type="submission" date="2023-03" db="EMBL/GenBank/DDBJ databases">
        <title>Massive genome expansion in bonnet fungi (Mycena s.s.) driven by repeated elements and novel gene families across ecological guilds.</title>
        <authorList>
            <consortium name="Lawrence Berkeley National Laboratory"/>
            <person name="Harder C.B."/>
            <person name="Miyauchi S."/>
            <person name="Viragh M."/>
            <person name="Kuo A."/>
            <person name="Thoen E."/>
            <person name="Andreopoulos B."/>
            <person name="Lu D."/>
            <person name="Skrede I."/>
            <person name="Drula E."/>
            <person name="Henrissat B."/>
            <person name="Morin E."/>
            <person name="Kohler A."/>
            <person name="Barry K."/>
            <person name="LaButti K."/>
            <person name="Morin E."/>
            <person name="Salamov A."/>
            <person name="Lipzen A."/>
            <person name="Mereny Z."/>
            <person name="Hegedus B."/>
            <person name="Baldrian P."/>
            <person name="Stursova M."/>
            <person name="Weitz H."/>
            <person name="Taylor A."/>
            <person name="Grigoriev I.V."/>
            <person name="Nagy L.G."/>
            <person name="Martin F."/>
            <person name="Kauserud H."/>
        </authorList>
    </citation>
    <scope>NUCLEOTIDE SEQUENCE</scope>
    <source>
        <strain evidence="5">CBHHK067</strain>
    </source>
</reference>
<dbReference type="InterPro" id="IPR002938">
    <property type="entry name" value="FAD-bd"/>
</dbReference>
<evidence type="ECO:0000256" key="2">
    <source>
        <dbReference type="ARBA" id="ARBA00022827"/>
    </source>
</evidence>
<keyword evidence="6" id="KW-1185">Reference proteome</keyword>